<reference evidence="6" key="1">
    <citation type="submission" date="2021-02" db="EMBL/GenBank/DDBJ databases">
        <authorList>
            <person name="Han P."/>
        </authorList>
    </citation>
    <scope>NUCLEOTIDE SEQUENCE</scope>
    <source>
        <strain evidence="6">Candidatus Nitrosotenuis uzonensis 5A</strain>
    </source>
</reference>
<dbReference type="InterPro" id="IPR050884">
    <property type="entry name" value="CNP_phosphodiesterase-III"/>
</dbReference>
<evidence type="ECO:0000313" key="6">
    <source>
        <dbReference type="EMBL" id="CAE6495817.1"/>
    </source>
</evidence>
<protein>
    <submittedName>
        <fullName evidence="6">Metallophosphoesterase</fullName>
    </submittedName>
</protein>
<dbReference type="PANTHER" id="PTHR42988">
    <property type="entry name" value="PHOSPHOHYDROLASE"/>
    <property type="match status" value="1"/>
</dbReference>
<comment type="caution">
    <text evidence="6">The sequence shown here is derived from an EMBL/GenBank/DDBJ whole genome shotgun (WGS) entry which is preliminary data.</text>
</comment>
<keyword evidence="2" id="KW-0378">Hydrolase</keyword>
<dbReference type="Proteomes" id="UP000655759">
    <property type="component" value="Unassembled WGS sequence"/>
</dbReference>
<evidence type="ECO:0000313" key="7">
    <source>
        <dbReference type="Proteomes" id="UP000655759"/>
    </source>
</evidence>
<evidence type="ECO:0000256" key="2">
    <source>
        <dbReference type="ARBA" id="ARBA00022801"/>
    </source>
</evidence>
<dbReference type="InterPro" id="IPR029052">
    <property type="entry name" value="Metallo-depent_PP-like"/>
</dbReference>
<sequence length="247" mass="28123">MIIVQLSDIHVGSQFQEAVFEKVIQEVNELKPDAVIVTGDLTNEGLAKEYEKVKKLLARLNTGKIIAISGNHDYRNTGYLLFKKHFPFETVNELGSDIVVVTIGTARPDRDEGEVGYRQNLWLERTMKKYENKIKILAMHHHLIGIPDTGSARVEVIDAGDVLRTILSTKVNLVLCGHKHRPWIWNLKELSIVNAGTAASERMRGFFENTYNIITIKNKKIRVDLKIVGGKRMRLESIVENYTRTEE</sequence>
<accession>A0A812F267</accession>
<dbReference type="Pfam" id="PF00149">
    <property type="entry name" value="Metallophos"/>
    <property type="match status" value="1"/>
</dbReference>
<proteinExistence type="inferred from homology"/>
<gene>
    <name evidence="6" type="ORF">NUZ5A_50460</name>
</gene>
<evidence type="ECO:0000259" key="5">
    <source>
        <dbReference type="Pfam" id="PF00149"/>
    </source>
</evidence>
<keyword evidence="1" id="KW-0479">Metal-binding</keyword>
<organism evidence="6 7">
    <name type="scientific">Candidatus Nitrosotenuis uzonensis</name>
    <dbReference type="NCBI Taxonomy" id="1407055"/>
    <lineage>
        <taxon>Archaea</taxon>
        <taxon>Nitrososphaerota</taxon>
        <taxon>Candidatus Nitrosotenuis</taxon>
    </lineage>
</organism>
<evidence type="ECO:0000256" key="4">
    <source>
        <dbReference type="ARBA" id="ARBA00025742"/>
    </source>
</evidence>
<comment type="similarity">
    <text evidence="4">Belongs to the cyclic nucleotide phosphodiesterase class-III family.</text>
</comment>
<dbReference type="RefSeq" id="WP_205099447.1">
    <property type="nucleotide sequence ID" value="NZ_CAJNAQ010000005.1"/>
</dbReference>
<name>A0A812F267_9ARCH</name>
<dbReference type="EMBL" id="CAJNAQ010000005">
    <property type="protein sequence ID" value="CAE6495817.1"/>
    <property type="molecule type" value="Genomic_DNA"/>
</dbReference>
<dbReference type="GO" id="GO:0016787">
    <property type="term" value="F:hydrolase activity"/>
    <property type="evidence" value="ECO:0007669"/>
    <property type="project" value="UniProtKB-KW"/>
</dbReference>
<evidence type="ECO:0000256" key="3">
    <source>
        <dbReference type="ARBA" id="ARBA00023004"/>
    </source>
</evidence>
<dbReference type="AlphaFoldDB" id="A0A812F267"/>
<dbReference type="PANTHER" id="PTHR42988:SF2">
    <property type="entry name" value="CYCLIC NUCLEOTIDE PHOSPHODIESTERASE CBUA0032-RELATED"/>
    <property type="match status" value="1"/>
</dbReference>
<dbReference type="GO" id="GO:0046872">
    <property type="term" value="F:metal ion binding"/>
    <property type="evidence" value="ECO:0007669"/>
    <property type="project" value="UniProtKB-KW"/>
</dbReference>
<dbReference type="CDD" id="cd07400">
    <property type="entry name" value="MPP_1"/>
    <property type="match status" value="1"/>
</dbReference>
<dbReference type="Gene3D" id="3.60.21.10">
    <property type="match status" value="1"/>
</dbReference>
<feature type="domain" description="Calcineurin-like phosphoesterase" evidence="5">
    <location>
        <begin position="2"/>
        <end position="182"/>
    </location>
</feature>
<dbReference type="InterPro" id="IPR004843">
    <property type="entry name" value="Calcineurin-like_PHP"/>
</dbReference>
<evidence type="ECO:0000256" key="1">
    <source>
        <dbReference type="ARBA" id="ARBA00022723"/>
    </source>
</evidence>
<keyword evidence="3" id="KW-0408">Iron</keyword>
<dbReference type="SUPFAM" id="SSF56300">
    <property type="entry name" value="Metallo-dependent phosphatases"/>
    <property type="match status" value="1"/>
</dbReference>